<dbReference type="Proteomes" id="UP000257109">
    <property type="component" value="Unassembled WGS sequence"/>
</dbReference>
<dbReference type="OrthoDB" id="1744372at2759"/>
<keyword evidence="3" id="KW-1185">Reference proteome</keyword>
<dbReference type="AlphaFoldDB" id="A0A371FF39"/>
<dbReference type="InterPro" id="IPR056924">
    <property type="entry name" value="SH3_Tf2-1"/>
</dbReference>
<organism evidence="2 3">
    <name type="scientific">Mucuna pruriens</name>
    <name type="common">Velvet bean</name>
    <name type="synonym">Dolichos pruriens</name>
    <dbReference type="NCBI Taxonomy" id="157652"/>
    <lineage>
        <taxon>Eukaryota</taxon>
        <taxon>Viridiplantae</taxon>
        <taxon>Streptophyta</taxon>
        <taxon>Embryophyta</taxon>
        <taxon>Tracheophyta</taxon>
        <taxon>Spermatophyta</taxon>
        <taxon>Magnoliopsida</taxon>
        <taxon>eudicotyledons</taxon>
        <taxon>Gunneridae</taxon>
        <taxon>Pentapetalae</taxon>
        <taxon>rosids</taxon>
        <taxon>fabids</taxon>
        <taxon>Fabales</taxon>
        <taxon>Fabaceae</taxon>
        <taxon>Papilionoideae</taxon>
        <taxon>50 kb inversion clade</taxon>
        <taxon>NPAAA clade</taxon>
        <taxon>indigoferoid/millettioid clade</taxon>
        <taxon>Phaseoleae</taxon>
        <taxon>Mucuna</taxon>
    </lineage>
</organism>
<evidence type="ECO:0000313" key="3">
    <source>
        <dbReference type="Proteomes" id="UP000257109"/>
    </source>
</evidence>
<comment type="caution">
    <text evidence="2">The sequence shown here is derived from an EMBL/GenBank/DDBJ whole genome shotgun (WGS) entry which is preliminary data.</text>
</comment>
<evidence type="ECO:0000313" key="2">
    <source>
        <dbReference type="EMBL" id="RDX76891.1"/>
    </source>
</evidence>
<sequence>MPPRLEPPDDILRKITRTADNKKLTPIWEGPYRIIEEVDRRAYRLEHLDGKKIPRTWNVMNLRVYIS</sequence>
<name>A0A371FF39_MUCPR</name>
<proteinExistence type="predicted"/>
<accession>A0A371FF39</accession>
<feature type="domain" description="Tf2-1-like SH3-like" evidence="1">
    <location>
        <begin position="14"/>
        <end position="65"/>
    </location>
</feature>
<feature type="non-terminal residue" evidence="2">
    <location>
        <position position="1"/>
    </location>
</feature>
<reference evidence="2" key="1">
    <citation type="submission" date="2018-05" db="EMBL/GenBank/DDBJ databases">
        <title>Draft genome of Mucuna pruriens seed.</title>
        <authorList>
            <person name="Nnadi N.E."/>
            <person name="Vos R."/>
            <person name="Hasami M.H."/>
            <person name="Devisetty U.K."/>
            <person name="Aguiy J.C."/>
        </authorList>
    </citation>
    <scope>NUCLEOTIDE SEQUENCE [LARGE SCALE GENOMIC DNA]</scope>
    <source>
        <strain evidence="2">JCA_2017</strain>
    </source>
</reference>
<dbReference type="EMBL" id="QJKJ01009351">
    <property type="protein sequence ID" value="RDX76891.1"/>
    <property type="molecule type" value="Genomic_DNA"/>
</dbReference>
<protein>
    <recommendedName>
        <fullName evidence="1">Tf2-1-like SH3-like domain-containing protein</fullName>
    </recommendedName>
</protein>
<evidence type="ECO:0000259" key="1">
    <source>
        <dbReference type="Pfam" id="PF24626"/>
    </source>
</evidence>
<dbReference type="Pfam" id="PF24626">
    <property type="entry name" value="SH3_Tf2-1"/>
    <property type="match status" value="1"/>
</dbReference>
<gene>
    <name evidence="2" type="ORF">CR513_43075</name>
</gene>